<proteinExistence type="predicted"/>
<evidence type="ECO:0000313" key="4">
    <source>
        <dbReference type="Proteomes" id="UP001157006"/>
    </source>
</evidence>
<keyword evidence="1" id="KW-0175">Coiled coil</keyword>
<evidence type="ECO:0000256" key="1">
    <source>
        <dbReference type="SAM" id="Coils"/>
    </source>
</evidence>
<dbReference type="AlphaFoldDB" id="A0AAV0YDT3"/>
<sequence>MKLRRALITEDEGAWIDEDDLKKLKAQWQYEKWQKISMINKQNRKSKVGHNEIVGGINKKGSIFRLGSQAATIKEFLKSSSFISIDVSSDKVVAIEVKIEALTAELEKKNLEQEMIKQKIEHWERMFGSFMPNPNQNFPLQPEGEVDNENVEMSDGKL</sequence>
<accession>A0AAV0YDT3</accession>
<dbReference type="Proteomes" id="UP001157006">
    <property type="component" value="Unassembled WGS sequence"/>
</dbReference>
<evidence type="ECO:0000256" key="2">
    <source>
        <dbReference type="SAM" id="MobiDB-lite"/>
    </source>
</evidence>
<keyword evidence="4" id="KW-1185">Reference proteome</keyword>
<reference evidence="3 4" key="1">
    <citation type="submission" date="2023-01" db="EMBL/GenBank/DDBJ databases">
        <authorList>
            <person name="Kreplak J."/>
        </authorList>
    </citation>
    <scope>NUCLEOTIDE SEQUENCE [LARGE SCALE GENOMIC DNA]</scope>
</reference>
<organism evidence="3 4">
    <name type="scientific">Vicia faba</name>
    <name type="common">Broad bean</name>
    <name type="synonym">Faba vulgaris</name>
    <dbReference type="NCBI Taxonomy" id="3906"/>
    <lineage>
        <taxon>Eukaryota</taxon>
        <taxon>Viridiplantae</taxon>
        <taxon>Streptophyta</taxon>
        <taxon>Embryophyta</taxon>
        <taxon>Tracheophyta</taxon>
        <taxon>Spermatophyta</taxon>
        <taxon>Magnoliopsida</taxon>
        <taxon>eudicotyledons</taxon>
        <taxon>Gunneridae</taxon>
        <taxon>Pentapetalae</taxon>
        <taxon>rosids</taxon>
        <taxon>fabids</taxon>
        <taxon>Fabales</taxon>
        <taxon>Fabaceae</taxon>
        <taxon>Papilionoideae</taxon>
        <taxon>50 kb inversion clade</taxon>
        <taxon>NPAAA clade</taxon>
        <taxon>Hologalegina</taxon>
        <taxon>IRL clade</taxon>
        <taxon>Fabeae</taxon>
        <taxon>Vicia</taxon>
    </lineage>
</organism>
<name>A0AAV0YDT3_VICFA</name>
<evidence type="ECO:0000313" key="3">
    <source>
        <dbReference type="EMBL" id="CAI8584111.1"/>
    </source>
</evidence>
<protein>
    <submittedName>
        <fullName evidence="3">Uncharacterized protein</fullName>
    </submittedName>
</protein>
<feature type="coiled-coil region" evidence="1">
    <location>
        <begin position="92"/>
        <end position="126"/>
    </location>
</feature>
<dbReference type="EMBL" id="CATIWC010001414">
    <property type="protein sequence ID" value="CAI8584111.1"/>
    <property type="molecule type" value="Genomic_DNA"/>
</dbReference>
<feature type="region of interest" description="Disordered" evidence="2">
    <location>
        <begin position="134"/>
        <end position="158"/>
    </location>
</feature>
<comment type="caution">
    <text evidence="3">The sequence shown here is derived from an EMBL/GenBank/DDBJ whole genome shotgun (WGS) entry which is preliminary data.</text>
</comment>
<gene>
    <name evidence="3" type="ORF">VFH_U059080</name>
</gene>